<dbReference type="PANTHER" id="PTHR34415:SF1">
    <property type="entry name" value="INTEGRASE CATALYTIC DOMAIN-CONTAINING PROTEIN"/>
    <property type="match status" value="1"/>
</dbReference>
<keyword evidence="3" id="KW-1185">Reference proteome</keyword>
<name>A0ABQ9HYD3_9NEOP</name>
<protein>
    <recommendedName>
        <fullName evidence="1">DUF7869 domain-containing protein</fullName>
    </recommendedName>
</protein>
<evidence type="ECO:0000259" key="1">
    <source>
        <dbReference type="Pfam" id="PF25273"/>
    </source>
</evidence>
<reference evidence="2 3" key="1">
    <citation type="submission" date="2023-02" db="EMBL/GenBank/DDBJ databases">
        <title>LHISI_Scaffold_Assembly.</title>
        <authorList>
            <person name="Stuart O.P."/>
            <person name="Cleave R."/>
            <person name="Magrath M.J.L."/>
            <person name="Mikheyev A.S."/>
        </authorList>
    </citation>
    <scope>NUCLEOTIDE SEQUENCE [LARGE SCALE GENOMIC DNA]</scope>
    <source>
        <strain evidence="2">Daus_M_001</strain>
        <tissue evidence="2">Leg muscle</tissue>
    </source>
</reference>
<proteinExistence type="predicted"/>
<dbReference type="Proteomes" id="UP001159363">
    <property type="component" value="Chromosome 3"/>
</dbReference>
<evidence type="ECO:0000313" key="2">
    <source>
        <dbReference type="EMBL" id="KAJ8889385.1"/>
    </source>
</evidence>
<accession>A0ABQ9HYD3</accession>
<organism evidence="2 3">
    <name type="scientific">Dryococelus australis</name>
    <dbReference type="NCBI Taxonomy" id="614101"/>
    <lineage>
        <taxon>Eukaryota</taxon>
        <taxon>Metazoa</taxon>
        <taxon>Ecdysozoa</taxon>
        <taxon>Arthropoda</taxon>
        <taxon>Hexapoda</taxon>
        <taxon>Insecta</taxon>
        <taxon>Pterygota</taxon>
        <taxon>Neoptera</taxon>
        <taxon>Polyneoptera</taxon>
        <taxon>Phasmatodea</taxon>
        <taxon>Verophasmatodea</taxon>
        <taxon>Anareolatae</taxon>
        <taxon>Phasmatidae</taxon>
        <taxon>Eurycanthinae</taxon>
        <taxon>Dryococelus</taxon>
    </lineage>
</organism>
<dbReference type="Pfam" id="PF25273">
    <property type="entry name" value="DUF7869"/>
    <property type="match status" value="1"/>
</dbReference>
<dbReference type="InterPro" id="IPR057191">
    <property type="entry name" value="DUF7869"/>
</dbReference>
<evidence type="ECO:0000313" key="3">
    <source>
        <dbReference type="Proteomes" id="UP001159363"/>
    </source>
</evidence>
<dbReference type="PANTHER" id="PTHR34415">
    <property type="entry name" value="INTEGRASE CATALYTIC DOMAIN-CONTAINING PROTEIN"/>
    <property type="match status" value="1"/>
</dbReference>
<gene>
    <name evidence="2" type="ORF">PR048_008884</name>
</gene>
<dbReference type="EMBL" id="JARBHB010000003">
    <property type="protein sequence ID" value="KAJ8889385.1"/>
    <property type="molecule type" value="Genomic_DNA"/>
</dbReference>
<feature type="domain" description="DUF7869" evidence="1">
    <location>
        <begin position="172"/>
        <end position="281"/>
    </location>
</feature>
<comment type="caution">
    <text evidence="2">The sequence shown here is derived from an EMBL/GenBank/DDBJ whole genome shotgun (WGS) entry which is preliminary data.</text>
</comment>
<sequence length="384" mass="45422">MVVCKTAFCSLHAVVKCRVHKLAIHAATNVFPRVDQRGQHSNRPQKITDKINKQIEDYVISFPHRSSHYSRKESKWKYLSSELNIKRMWMSYLEKHEPEIIWLMKANKDCKPHVMYFVPFLTTNEVFMQNKSGFTILVFTHAQIIVETFYMYDETTARKGSTETNTLSKDVNSLYLFTDNCTGQNQNSLMVWFLLTLLNRKILSRIVHNLPEHGHSFLPCDQDFAHIKKRNKMMEVVYAPEQWYEVEEGCGKNFHVNRVSQNDVLDLKTKLQPYFKKSETYNGRPFSISKYKKFIYDKKYLDEVLVSESHAYVKNEMEKYKFLKVPLGNDALQAQHSYDTRLPLNPLKYYDVMKLDQKYVPPVHFPFYENLNRVDAKECDDDDE</sequence>